<dbReference type="AlphaFoldDB" id="A0A9W4SRH5"/>
<evidence type="ECO:0000256" key="2">
    <source>
        <dbReference type="ARBA" id="ARBA00022448"/>
    </source>
</evidence>
<evidence type="ECO:0000256" key="8">
    <source>
        <dbReference type="SAM" id="Coils"/>
    </source>
</evidence>
<dbReference type="PANTHER" id="PTHR13257">
    <property type="entry name" value="NUCLEOPORIN NUP84-RELATED"/>
    <property type="match status" value="1"/>
</dbReference>
<keyword evidence="10" id="KW-1185">Reference proteome</keyword>
<name>A0A9W4SRH5_9GLOM</name>
<comment type="caution">
    <text evidence="9">The sequence shown here is derived from an EMBL/GenBank/DDBJ whole genome shotgun (WGS) entry which is preliminary data.</text>
</comment>
<keyword evidence="3" id="KW-0509">mRNA transport</keyword>
<dbReference type="GO" id="GO:0000055">
    <property type="term" value="P:ribosomal large subunit export from nucleus"/>
    <property type="evidence" value="ECO:0007669"/>
    <property type="project" value="InterPro"/>
</dbReference>
<evidence type="ECO:0000313" key="9">
    <source>
        <dbReference type="EMBL" id="CAI2177833.1"/>
    </source>
</evidence>
<keyword evidence="5" id="KW-0811">Translocation</keyword>
<dbReference type="InterPro" id="IPR019321">
    <property type="entry name" value="Nucleoporin_Nup88"/>
</dbReference>
<evidence type="ECO:0000256" key="5">
    <source>
        <dbReference type="ARBA" id="ARBA00023010"/>
    </source>
</evidence>
<gene>
    <name evidence="9" type="ORF">FWILDA_LOCUS8282</name>
</gene>
<dbReference type="GO" id="GO:0000056">
    <property type="term" value="P:ribosomal small subunit export from nucleus"/>
    <property type="evidence" value="ECO:0007669"/>
    <property type="project" value="InterPro"/>
</dbReference>
<sequence>MNSDFEDSRITTNWLEILPYHPIFNSEKLGKTQEDFQGLKFYGQPRTKPSCITATGSKLLIVAIDSEIRILNLMEFKLAWRKAYDLDQLNTLEFDEYLPEWMANVKYITLDTPSIKYTIRSLIVNFKEKGTLLSVIGDYEVSVVVIPKAVFSETSNDKITCKAYNVGPYYHILGQSPIAKVLWHPMSDSGSHLMVLTEDMRLRMYNVIDDVNEPEQSFICTNSENPPKNLRAVSFCFGQSSEAWGNLVIYILTNVGEIYAMCPIVPSRCVCERSFLEMLSSYIKRKHEYGQEIVEKTGGHNYLDILAQYHLQFKWIKRVMNFEGHSKRVVFSPPPFDHLRVEVQGPFDIHPNPLNISEHTYEASDILMLETEPLNVLIVAFNNGRIDICLEVEKVEAKWQIPIIEPGEVIAHNIILYECIDLGYIKHYVVPTLGCIPQLTTSINHPCLVPDPYYRDTFYVYHLAGAHGINVKVWLEELRKAVNDPRNKGSSSEHIYESFFSKNLKSQINWIVCTLPSDPDPLIGLTIMEDIQLCHAAFMLSSTYGFVYHELSARKFLKASNNILFFNEELSPTITSDLPKVNPMPEILTKFLNNQGLSRQPIMVSSRSQQNNQGKSSYEIDIEFLHTVMGNIQKDVYGLKEAAWALQERFIFQTKEFHRQVVEIANLRKIIESYSEDKIQQLNERLNTLRNKQKYLDSKADRFIQRIMNKGDLTLSEFEKQYYDSLDKIAKEIKGENGLKNKIMMLQNRHEYLQKDYKLLQPEPEKDQLGQPIVLSGNQLSKVEDALGQELELIDKNKQLIEEVQEKLKLIEIKN</sequence>
<keyword evidence="2" id="KW-0813">Transport</keyword>
<organism evidence="9 10">
    <name type="scientific">Funneliformis geosporum</name>
    <dbReference type="NCBI Taxonomy" id="1117311"/>
    <lineage>
        <taxon>Eukaryota</taxon>
        <taxon>Fungi</taxon>
        <taxon>Fungi incertae sedis</taxon>
        <taxon>Mucoromycota</taxon>
        <taxon>Glomeromycotina</taxon>
        <taxon>Glomeromycetes</taxon>
        <taxon>Glomerales</taxon>
        <taxon>Glomeraceae</taxon>
        <taxon>Funneliformis</taxon>
    </lineage>
</organism>
<keyword evidence="8" id="KW-0175">Coiled coil</keyword>
<proteinExistence type="predicted"/>
<keyword evidence="4" id="KW-0653">Protein transport</keyword>
<dbReference type="InterPro" id="IPR037700">
    <property type="entry name" value="NUP88/NUP82"/>
</dbReference>
<dbReference type="GO" id="GO:0017056">
    <property type="term" value="F:structural constituent of nuclear pore"/>
    <property type="evidence" value="ECO:0007669"/>
    <property type="project" value="InterPro"/>
</dbReference>
<evidence type="ECO:0000313" key="10">
    <source>
        <dbReference type="Proteomes" id="UP001153678"/>
    </source>
</evidence>
<keyword evidence="7" id="KW-0539">Nucleus</keyword>
<dbReference type="Proteomes" id="UP001153678">
    <property type="component" value="Unassembled WGS sequence"/>
</dbReference>
<dbReference type="OrthoDB" id="341482at2759"/>
<dbReference type="GO" id="GO:0006406">
    <property type="term" value="P:mRNA export from nucleus"/>
    <property type="evidence" value="ECO:0007669"/>
    <property type="project" value="TreeGrafter"/>
</dbReference>
<protein>
    <submittedName>
        <fullName evidence="9">14806_t:CDS:1</fullName>
    </submittedName>
</protein>
<accession>A0A9W4SRH5</accession>
<comment type="subcellular location">
    <subcellularLocation>
        <location evidence="1">Nucleus</location>
        <location evidence="1">Nuclear pore complex</location>
    </subcellularLocation>
</comment>
<dbReference type="EMBL" id="CAMKVN010001747">
    <property type="protein sequence ID" value="CAI2177833.1"/>
    <property type="molecule type" value="Genomic_DNA"/>
</dbReference>
<reference evidence="9" key="1">
    <citation type="submission" date="2022-08" db="EMBL/GenBank/DDBJ databases">
        <authorList>
            <person name="Kallberg Y."/>
            <person name="Tangrot J."/>
            <person name="Rosling A."/>
        </authorList>
    </citation>
    <scope>NUCLEOTIDE SEQUENCE</scope>
    <source>
        <strain evidence="9">Wild A</strain>
    </source>
</reference>
<evidence type="ECO:0000256" key="1">
    <source>
        <dbReference type="ARBA" id="ARBA00004567"/>
    </source>
</evidence>
<dbReference type="GO" id="GO:0005643">
    <property type="term" value="C:nuclear pore"/>
    <property type="evidence" value="ECO:0007669"/>
    <property type="project" value="UniProtKB-SubCell"/>
</dbReference>
<keyword evidence="6" id="KW-0906">Nuclear pore complex</keyword>
<dbReference type="GO" id="GO:0006606">
    <property type="term" value="P:protein import into nucleus"/>
    <property type="evidence" value="ECO:0007669"/>
    <property type="project" value="TreeGrafter"/>
</dbReference>
<evidence type="ECO:0000256" key="4">
    <source>
        <dbReference type="ARBA" id="ARBA00022927"/>
    </source>
</evidence>
<feature type="coiled-coil region" evidence="8">
    <location>
        <begin position="672"/>
        <end position="699"/>
    </location>
</feature>
<dbReference type="Pfam" id="PF10168">
    <property type="entry name" value="Nup88"/>
    <property type="match status" value="2"/>
</dbReference>
<evidence type="ECO:0000256" key="7">
    <source>
        <dbReference type="ARBA" id="ARBA00023242"/>
    </source>
</evidence>
<evidence type="ECO:0000256" key="3">
    <source>
        <dbReference type="ARBA" id="ARBA00022816"/>
    </source>
</evidence>
<dbReference type="PANTHER" id="PTHR13257:SF0">
    <property type="entry name" value="NUCLEAR PORE COMPLEX PROTEIN NUP88"/>
    <property type="match status" value="1"/>
</dbReference>
<evidence type="ECO:0000256" key="6">
    <source>
        <dbReference type="ARBA" id="ARBA00023132"/>
    </source>
</evidence>